<dbReference type="EMBL" id="BOPD01000010">
    <property type="protein sequence ID" value="GIJ32654.1"/>
    <property type="molecule type" value="Genomic_DNA"/>
</dbReference>
<dbReference type="InterPro" id="IPR036736">
    <property type="entry name" value="ACP-like_sf"/>
</dbReference>
<protein>
    <recommendedName>
        <fullName evidence="3">Carrier domain-containing protein</fullName>
    </recommendedName>
</protein>
<name>A0A9W5UNE4_9ACTN</name>
<reference evidence="4" key="1">
    <citation type="submission" date="2021-01" db="EMBL/GenBank/DDBJ databases">
        <title>Whole genome shotgun sequence of Verrucosispora sediminis NBRC 107745.</title>
        <authorList>
            <person name="Komaki H."/>
            <person name="Tamura T."/>
        </authorList>
    </citation>
    <scope>NUCLEOTIDE SEQUENCE</scope>
    <source>
        <strain evidence="4">NBRC 107745</strain>
    </source>
</reference>
<evidence type="ECO:0000313" key="4">
    <source>
        <dbReference type="EMBL" id="GIJ32654.1"/>
    </source>
</evidence>
<proteinExistence type="predicted"/>
<accession>A0A9W5UNE4</accession>
<dbReference type="PROSITE" id="PS00012">
    <property type="entry name" value="PHOSPHOPANTETHEINE"/>
    <property type="match status" value="1"/>
</dbReference>
<comment type="caution">
    <text evidence="4">The sequence shown here is derived from an EMBL/GenBank/DDBJ whole genome shotgun (WGS) entry which is preliminary data.</text>
</comment>
<keyword evidence="1" id="KW-0596">Phosphopantetheine</keyword>
<dbReference type="PROSITE" id="PS50075">
    <property type="entry name" value="CARRIER"/>
    <property type="match status" value="1"/>
</dbReference>
<keyword evidence="2" id="KW-0597">Phosphoprotein</keyword>
<sequence>MRSTDEAAAEAPGGMALCVRRGSAVDREVLDVVDELFRRRLQVPELDPDTPLADYGLDSVRSIDLIVEMESLFEVQMSDGQAASMRTLRDVVDQVTASMTVRVGNGIGQP</sequence>
<gene>
    <name evidence="4" type="ORF">Vse01_18020</name>
</gene>
<dbReference type="Pfam" id="PF00550">
    <property type="entry name" value="PP-binding"/>
    <property type="match status" value="1"/>
</dbReference>
<feature type="domain" description="Carrier" evidence="3">
    <location>
        <begin position="23"/>
        <end position="99"/>
    </location>
</feature>
<dbReference type="OrthoDB" id="9023404at2"/>
<keyword evidence="5" id="KW-1185">Reference proteome</keyword>
<dbReference type="Proteomes" id="UP000607311">
    <property type="component" value="Unassembled WGS sequence"/>
</dbReference>
<evidence type="ECO:0000313" key="5">
    <source>
        <dbReference type="Proteomes" id="UP000607311"/>
    </source>
</evidence>
<dbReference type="SUPFAM" id="SSF47336">
    <property type="entry name" value="ACP-like"/>
    <property type="match status" value="1"/>
</dbReference>
<dbReference type="RefSeq" id="WP_093406861.1">
    <property type="nucleotide sequence ID" value="NZ_BOPD01000010.1"/>
</dbReference>
<dbReference type="AlphaFoldDB" id="A0A9W5UNE4"/>
<dbReference type="InterPro" id="IPR006162">
    <property type="entry name" value="Ppantetheine_attach_site"/>
</dbReference>
<organism evidence="4 5">
    <name type="scientific">Micromonospora sediminimaris</name>
    <dbReference type="NCBI Taxonomy" id="547162"/>
    <lineage>
        <taxon>Bacteria</taxon>
        <taxon>Bacillati</taxon>
        <taxon>Actinomycetota</taxon>
        <taxon>Actinomycetes</taxon>
        <taxon>Micromonosporales</taxon>
        <taxon>Micromonosporaceae</taxon>
        <taxon>Micromonospora</taxon>
    </lineage>
</organism>
<dbReference type="InterPro" id="IPR009081">
    <property type="entry name" value="PP-bd_ACP"/>
</dbReference>
<evidence type="ECO:0000256" key="2">
    <source>
        <dbReference type="ARBA" id="ARBA00022553"/>
    </source>
</evidence>
<evidence type="ECO:0000256" key="1">
    <source>
        <dbReference type="ARBA" id="ARBA00022450"/>
    </source>
</evidence>
<dbReference type="Gene3D" id="1.10.1200.10">
    <property type="entry name" value="ACP-like"/>
    <property type="match status" value="1"/>
</dbReference>
<evidence type="ECO:0000259" key="3">
    <source>
        <dbReference type="PROSITE" id="PS50075"/>
    </source>
</evidence>